<organism evidence="5">
    <name type="scientific">Naegleria gruberi</name>
    <name type="common">Amoeba</name>
    <dbReference type="NCBI Taxonomy" id="5762"/>
    <lineage>
        <taxon>Eukaryota</taxon>
        <taxon>Discoba</taxon>
        <taxon>Heterolobosea</taxon>
        <taxon>Tetramitia</taxon>
        <taxon>Eutetramitia</taxon>
        <taxon>Vahlkampfiidae</taxon>
        <taxon>Naegleria</taxon>
    </lineage>
</organism>
<dbReference type="SUPFAM" id="SSF51197">
    <property type="entry name" value="Clavaminate synthase-like"/>
    <property type="match status" value="1"/>
</dbReference>
<dbReference type="AlphaFoldDB" id="D2W2A0"/>
<evidence type="ECO:0000256" key="1">
    <source>
        <dbReference type="ARBA" id="ARBA00022679"/>
    </source>
</evidence>
<dbReference type="Pfam" id="PF01066">
    <property type="entry name" value="CDP-OH_P_transf"/>
    <property type="match status" value="1"/>
</dbReference>
<evidence type="ECO:0000313" key="4">
    <source>
        <dbReference type="EMBL" id="EFC36787.1"/>
    </source>
</evidence>
<dbReference type="GO" id="GO:0008654">
    <property type="term" value="P:phospholipid biosynthetic process"/>
    <property type="evidence" value="ECO:0007669"/>
    <property type="project" value="InterPro"/>
</dbReference>
<accession>D2W2A0</accession>
<dbReference type="GO" id="GO:0016780">
    <property type="term" value="F:phosphotransferase activity, for other substituted phosphate groups"/>
    <property type="evidence" value="ECO:0007669"/>
    <property type="project" value="InterPro"/>
</dbReference>
<dbReference type="PROSITE" id="PS00379">
    <property type="entry name" value="CDP_ALCOHOL_P_TRANSF"/>
    <property type="match status" value="1"/>
</dbReference>
<dbReference type="InterPro" id="IPR048254">
    <property type="entry name" value="CDP_ALCOHOL_P_TRANSF_CS"/>
</dbReference>
<dbReference type="InterPro" id="IPR000462">
    <property type="entry name" value="CDP-OH_P_trans"/>
</dbReference>
<evidence type="ECO:0000256" key="3">
    <source>
        <dbReference type="SAM" id="Phobius"/>
    </source>
</evidence>
<dbReference type="Gene3D" id="2.60.120.620">
    <property type="entry name" value="q2cbj1_9rhob like domain"/>
    <property type="match status" value="1"/>
</dbReference>
<evidence type="ECO:0000313" key="5">
    <source>
        <dbReference type="Proteomes" id="UP000006671"/>
    </source>
</evidence>
<keyword evidence="3" id="KW-0472">Membrane</keyword>
<keyword evidence="5" id="KW-1185">Reference proteome</keyword>
<dbReference type="InParanoid" id="D2W2A0"/>
<sequence>MTLTTTSCLYIDSEGNWVDNNHPKRTAPKVGDYITHRVRLSFFDLCLYYANIVDYLRIVMVVVALIALIVNDEMNLGCNWSSISISVLVFGSVLLDWVDGPLARNFGQSSVMGCGWDWLADILTQLCLAIWCMSLSSDYKIFKLFTVLLTAVEISTGIFDFAVSAQGVYPSMHNTENLPWYAIVEHWLTPNHSYNNLGIICWLVNTLYPITVFLQLPSIVSNSLIPFAILYAWHECTQCVFIVVNWKETAVTLHQEGIEHVRKCNDTEIEMLKTAHEATLNTPVELDDEATKINEITWVNLYNNGKISPVFENHPLQKEFHDWVKSLVKSNWLDEQDRIILSYGFITAPKNGNVTQDWHFDYGENVSNLFIPLCDVTEKNGTQFIRGPLRQDMPPGEYFPRPFEIMTEEKSECLQVCQVVCKAFNLLKLHPGVCHRGIANGENYDRVMFFLSTNPTPLDIGEEGYLNKATYD</sequence>
<dbReference type="InterPro" id="IPR043130">
    <property type="entry name" value="CDP-OH_PTrfase_TM_dom"/>
</dbReference>
<dbReference type="RefSeq" id="XP_002669531.1">
    <property type="nucleotide sequence ID" value="XM_002669485.1"/>
</dbReference>
<dbReference type="Gene3D" id="1.20.120.1760">
    <property type="match status" value="1"/>
</dbReference>
<reference evidence="4 5" key="1">
    <citation type="journal article" date="2010" name="Cell">
        <title>The genome of Naegleria gruberi illuminates early eukaryotic versatility.</title>
        <authorList>
            <person name="Fritz-Laylin L.K."/>
            <person name="Prochnik S.E."/>
            <person name="Ginger M.L."/>
            <person name="Dacks J.B."/>
            <person name="Carpenter M.L."/>
            <person name="Field M.C."/>
            <person name="Kuo A."/>
            <person name="Paredez A."/>
            <person name="Chapman J."/>
            <person name="Pham J."/>
            <person name="Shu S."/>
            <person name="Neupane R."/>
            <person name="Cipriano M."/>
            <person name="Mancuso J."/>
            <person name="Tu H."/>
            <person name="Salamov A."/>
            <person name="Lindquist E."/>
            <person name="Shapiro H."/>
            <person name="Lucas S."/>
            <person name="Grigoriev I.V."/>
            <person name="Cande W.Z."/>
            <person name="Fulton C."/>
            <person name="Rokhsar D.S."/>
            <person name="Dawson S.C."/>
        </authorList>
    </citation>
    <scope>NUCLEOTIDE SEQUENCE [LARGE SCALE GENOMIC DNA]</scope>
    <source>
        <strain evidence="4 5">NEG-M</strain>
    </source>
</reference>
<dbReference type="Proteomes" id="UP000006671">
    <property type="component" value="Unassembled WGS sequence"/>
</dbReference>
<dbReference type="VEuPathDB" id="AmoebaDB:NAEGRDRAFT_59916"/>
<proteinExistence type="inferred from homology"/>
<dbReference type="GO" id="GO:0016020">
    <property type="term" value="C:membrane"/>
    <property type="evidence" value="ECO:0007669"/>
    <property type="project" value="InterPro"/>
</dbReference>
<name>D2W2A0_NAEGR</name>
<feature type="transmembrane region" description="Helical" evidence="3">
    <location>
        <begin position="77"/>
        <end position="98"/>
    </location>
</feature>
<feature type="transmembrane region" description="Helical" evidence="3">
    <location>
        <begin position="118"/>
        <end position="135"/>
    </location>
</feature>
<dbReference type="OrthoDB" id="10251079at2759"/>
<dbReference type="EMBL" id="GG738925">
    <property type="protein sequence ID" value="EFC36787.1"/>
    <property type="molecule type" value="Genomic_DNA"/>
</dbReference>
<keyword evidence="3" id="KW-1133">Transmembrane helix</keyword>
<feature type="transmembrane region" description="Helical" evidence="3">
    <location>
        <begin position="147"/>
        <end position="169"/>
    </location>
</feature>
<keyword evidence="1 2" id="KW-0808">Transferase</keyword>
<gene>
    <name evidence="4" type="ORF">NAEGRDRAFT_59916</name>
</gene>
<feature type="transmembrane region" description="Helical" evidence="3">
    <location>
        <begin position="47"/>
        <end position="70"/>
    </location>
</feature>
<protein>
    <submittedName>
        <fullName evidence="4">Predicted protein</fullName>
    </submittedName>
</protein>
<dbReference type="KEGG" id="ngr:NAEGRDRAFT_59916"/>
<evidence type="ECO:0000256" key="2">
    <source>
        <dbReference type="RuleBase" id="RU003750"/>
    </source>
</evidence>
<dbReference type="GeneID" id="8862926"/>
<comment type="similarity">
    <text evidence="2">Belongs to the CDP-alcohol phosphatidyltransferase class-I family.</text>
</comment>
<keyword evidence="3" id="KW-0812">Transmembrane</keyword>